<dbReference type="AlphaFoldDB" id="A0AAD8A8V6"/>
<keyword evidence="2" id="KW-1185">Reference proteome</keyword>
<evidence type="ECO:0000313" key="2">
    <source>
        <dbReference type="Proteomes" id="UP001233999"/>
    </source>
</evidence>
<evidence type="ECO:0000313" key="1">
    <source>
        <dbReference type="EMBL" id="KAJ9593423.1"/>
    </source>
</evidence>
<organism evidence="1 2">
    <name type="scientific">Diploptera punctata</name>
    <name type="common">Pacific beetle cockroach</name>
    <dbReference type="NCBI Taxonomy" id="6984"/>
    <lineage>
        <taxon>Eukaryota</taxon>
        <taxon>Metazoa</taxon>
        <taxon>Ecdysozoa</taxon>
        <taxon>Arthropoda</taxon>
        <taxon>Hexapoda</taxon>
        <taxon>Insecta</taxon>
        <taxon>Pterygota</taxon>
        <taxon>Neoptera</taxon>
        <taxon>Polyneoptera</taxon>
        <taxon>Dictyoptera</taxon>
        <taxon>Blattodea</taxon>
        <taxon>Blaberoidea</taxon>
        <taxon>Blaberidae</taxon>
        <taxon>Diplopterinae</taxon>
        <taxon>Diploptera</taxon>
    </lineage>
</organism>
<protein>
    <submittedName>
        <fullName evidence="1">Uncharacterized protein</fullName>
    </submittedName>
</protein>
<reference evidence="1" key="1">
    <citation type="journal article" date="2023" name="IScience">
        <title>Live-bearing cockroach genome reveals convergent evolutionary mechanisms linked to viviparity in insects and beyond.</title>
        <authorList>
            <person name="Fouks B."/>
            <person name="Harrison M.C."/>
            <person name="Mikhailova A.A."/>
            <person name="Marchal E."/>
            <person name="English S."/>
            <person name="Carruthers M."/>
            <person name="Jennings E.C."/>
            <person name="Chiamaka E.L."/>
            <person name="Frigard R.A."/>
            <person name="Pippel M."/>
            <person name="Attardo G.M."/>
            <person name="Benoit J.B."/>
            <person name="Bornberg-Bauer E."/>
            <person name="Tobe S.S."/>
        </authorList>
    </citation>
    <scope>NUCLEOTIDE SEQUENCE</scope>
    <source>
        <strain evidence="1">Stay&amp;Tobe</strain>
    </source>
</reference>
<feature type="non-terminal residue" evidence="1">
    <location>
        <position position="1"/>
    </location>
</feature>
<gene>
    <name evidence="1" type="ORF">L9F63_015025</name>
</gene>
<feature type="non-terminal residue" evidence="1">
    <location>
        <position position="76"/>
    </location>
</feature>
<proteinExistence type="predicted"/>
<dbReference type="EMBL" id="JASPKZ010003442">
    <property type="protein sequence ID" value="KAJ9593423.1"/>
    <property type="molecule type" value="Genomic_DNA"/>
</dbReference>
<name>A0AAD8A8V6_DIPPU</name>
<sequence>LSALRLINQRKAVLRQLHLPATTLYLDASLANLVKDAMSNPGPWCLARLSTCSLVAKPTTLWRSPSSRFFNYLNSI</sequence>
<reference evidence="1" key="2">
    <citation type="submission" date="2023-05" db="EMBL/GenBank/DDBJ databases">
        <authorList>
            <person name="Fouks B."/>
        </authorList>
    </citation>
    <scope>NUCLEOTIDE SEQUENCE</scope>
    <source>
        <strain evidence="1">Stay&amp;Tobe</strain>
        <tissue evidence="1">Testes</tissue>
    </source>
</reference>
<accession>A0AAD8A8V6</accession>
<dbReference type="Proteomes" id="UP001233999">
    <property type="component" value="Unassembled WGS sequence"/>
</dbReference>
<comment type="caution">
    <text evidence="1">The sequence shown here is derived from an EMBL/GenBank/DDBJ whole genome shotgun (WGS) entry which is preliminary data.</text>
</comment>